<dbReference type="STRING" id="889306.KP78_25190"/>
<dbReference type="Pfam" id="PF08671">
    <property type="entry name" value="SinI"/>
    <property type="match status" value="1"/>
</dbReference>
<sequence>MISKELDQEWINLIEEAINSGVTIKEIQDFINMNRKK</sequence>
<dbReference type="InterPro" id="IPR036281">
    <property type="entry name" value="SinR/SinI_dimer_dom_sf"/>
</dbReference>
<proteinExistence type="predicted"/>
<dbReference type="OrthoDB" id="2473599at2"/>
<dbReference type="InterPro" id="IPR010981">
    <property type="entry name" value="SinR/SinI_dimer_dom"/>
</dbReference>
<dbReference type="GO" id="GO:0046983">
    <property type="term" value="F:protein dimerization activity"/>
    <property type="evidence" value="ECO:0007669"/>
    <property type="project" value="InterPro"/>
</dbReference>
<gene>
    <name evidence="2" type="ORF">KP78_25190</name>
</gene>
<evidence type="ECO:0000259" key="1">
    <source>
        <dbReference type="PROSITE" id="PS51500"/>
    </source>
</evidence>
<organism evidence="2 3">
    <name type="scientific">Jeotgalibacillus soli</name>
    <dbReference type="NCBI Taxonomy" id="889306"/>
    <lineage>
        <taxon>Bacteria</taxon>
        <taxon>Bacillati</taxon>
        <taxon>Bacillota</taxon>
        <taxon>Bacilli</taxon>
        <taxon>Bacillales</taxon>
        <taxon>Caryophanaceae</taxon>
        <taxon>Jeotgalibacillus</taxon>
    </lineage>
</organism>
<dbReference type="RefSeq" id="WP_084219985.1">
    <property type="nucleotide sequence ID" value="NZ_JXRP01000018.1"/>
</dbReference>
<feature type="domain" description="Sin" evidence="1">
    <location>
        <begin position="1"/>
        <end position="35"/>
    </location>
</feature>
<evidence type="ECO:0000313" key="2">
    <source>
        <dbReference type="EMBL" id="KIL44975.1"/>
    </source>
</evidence>
<dbReference type="EMBL" id="JXRP01000018">
    <property type="protein sequence ID" value="KIL44975.1"/>
    <property type="molecule type" value="Genomic_DNA"/>
</dbReference>
<keyword evidence="3" id="KW-1185">Reference proteome</keyword>
<dbReference type="PROSITE" id="PS51500">
    <property type="entry name" value="SIN"/>
    <property type="match status" value="1"/>
</dbReference>
<dbReference type="SUPFAM" id="SSF47406">
    <property type="entry name" value="SinR repressor dimerisation domain-like"/>
    <property type="match status" value="1"/>
</dbReference>
<dbReference type="PATRIC" id="fig|889306.3.peg.2533"/>
<dbReference type="Proteomes" id="UP000031938">
    <property type="component" value="Unassembled WGS sequence"/>
</dbReference>
<comment type="caution">
    <text evidence="2">The sequence shown here is derived from an EMBL/GenBank/DDBJ whole genome shotgun (WGS) entry which is preliminary data.</text>
</comment>
<evidence type="ECO:0000313" key="3">
    <source>
        <dbReference type="Proteomes" id="UP000031938"/>
    </source>
</evidence>
<dbReference type="AlphaFoldDB" id="A0A0C2R3Z5"/>
<name>A0A0C2R3Z5_9BACL</name>
<accession>A0A0C2R3Z5</accession>
<protein>
    <recommendedName>
        <fullName evidence="1">Sin domain-containing protein</fullName>
    </recommendedName>
</protein>
<dbReference type="GO" id="GO:0006355">
    <property type="term" value="P:regulation of DNA-templated transcription"/>
    <property type="evidence" value="ECO:0007669"/>
    <property type="project" value="InterPro"/>
</dbReference>
<reference evidence="2 3" key="1">
    <citation type="submission" date="2015-01" db="EMBL/GenBank/DDBJ databases">
        <title>Genome sequencing of Jeotgalibacillus soli.</title>
        <authorList>
            <person name="Goh K.M."/>
            <person name="Chan K.-G."/>
            <person name="Yaakop A.S."/>
            <person name="Ee R."/>
            <person name="Gan H.M."/>
            <person name="Chan C.S."/>
        </authorList>
    </citation>
    <scope>NUCLEOTIDE SEQUENCE [LARGE SCALE GENOMIC DNA]</scope>
    <source>
        <strain evidence="2 3">P9</strain>
    </source>
</reference>